<dbReference type="InterPro" id="IPR012967">
    <property type="entry name" value="COMT_dimerisation"/>
</dbReference>
<dbReference type="InterPro" id="IPR036390">
    <property type="entry name" value="WH_DNA-bd_sf"/>
</dbReference>
<dbReference type="Gene3D" id="3.40.50.150">
    <property type="entry name" value="Vaccinia Virus protein VP39"/>
    <property type="match status" value="1"/>
</dbReference>
<keyword evidence="7" id="KW-1185">Reference proteome</keyword>
<dbReference type="AlphaFoldDB" id="V5I0Y0"/>
<feature type="domain" description="O-methyltransferase C-terminal" evidence="4">
    <location>
        <begin position="321"/>
        <end position="404"/>
    </location>
</feature>
<dbReference type="InParanoid" id="V5I0Y0"/>
<comment type="caution">
    <text evidence="6">The sequence shown here is derived from an EMBL/GenBank/DDBJ whole genome shotgun (WGS) entry which is preliminary data.</text>
</comment>
<organism evidence="6 7">
    <name type="scientific">Byssochlamys spectabilis (strain No. 5 / NBRC 109023)</name>
    <name type="common">Paecilomyces variotii</name>
    <dbReference type="NCBI Taxonomy" id="1356009"/>
    <lineage>
        <taxon>Eukaryota</taxon>
        <taxon>Fungi</taxon>
        <taxon>Dikarya</taxon>
        <taxon>Ascomycota</taxon>
        <taxon>Pezizomycotina</taxon>
        <taxon>Eurotiomycetes</taxon>
        <taxon>Eurotiomycetidae</taxon>
        <taxon>Eurotiales</taxon>
        <taxon>Thermoascaceae</taxon>
        <taxon>Paecilomyces</taxon>
    </lineage>
</organism>
<dbReference type="Gene3D" id="1.10.10.10">
    <property type="entry name" value="Winged helix-like DNA-binding domain superfamily/Winged helix DNA-binding domain"/>
    <property type="match status" value="1"/>
</dbReference>
<dbReference type="SUPFAM" id="SSF46785">
    <property type="entry name" value="Winged helix' DNA-binding domain"/>
    <property type="match status" value="1"/>
</dbReference>
<sequence length="426" mass="47670">MSSLDNGQTNAIRILALAETLAKISKDYVSSRHTPEEHLQLLSAIREIQLLVETPTETVLRLIYQPPQNAALRTAVELGVFSILSARSQGKSMVTATEISSETGADRALIVRLMRVMSALGLCSNPKPEVWSANEKTAVMVQPTGKDGVSCLYDLSVPTLAKLPEYLHLHGYKNPKDYSRSPMQWAVGESQFEWLARDQKKQALFDSYMSSRRQGKPSWFETYPVQDLLDGAIQREDAVFIVDVGGNHGHDLQKFNEMFPTVPGRLVLQDLPTVIKSAPRLEGLETMAYSFYDPQPIKGEPSWNPQNKMLHGKQLIPKSIGARAYTFRAIFHDWPDHICRKILTNTSSAMEPTYSKLIIIDFVLPDTDVPLFQASLDIQMMSIGAGVERSETQWRELLHSAGFEIVRICRKNPGMEAVIEAVPMSV</sequence>
<dbReference type="Proteomes" id="UP000018001">
    <property type="component" value="Unassembled WGS sequence"/>
</dbReference>
<dbReference type="EMBL" id="BAUL01000157">
    <property type="protein sequence ID" value="GAD96230.1"/>
    <property type="molecule type" value="Genomic_DNA"/>
</dbReference>
<dbReference type="InterPro" id="IPR029063">
    <property type="entry name" value="SAM-dependent_MTases_sf"/>
</dbReference>
<dbReference type="PANTHER" id="PTHR43712:SF11">
    <property type="entry name" value="O-METHYLTRANSFERASE (AFU_ORTHOLOGUE AFUA_2G17820)-RELATED"/>
    <property type="match status" value="1"/>
</dbReference>
<evidence type="ECO:0000259" key="4">
    <source>
        <dbReference type="Pfam" id="PF00891"/>
    </source>
</evidence>
<gene>
    <name evidence="6" type="ORF">PVAR5_4880</name>
</gene>
<evidence type="ECO:0000256" key="3">
    <source>
        <dbReference type="ARBA" id="ARBA00022691"/>
    </source>
</evidence>
<keyword evidence="2 6" id="KW-0808">Transferase</keyword>
<name>V5I0Y0_BYSSN</name>
<evidence type="ECO:0000256" key="1">
    <source>
        <dbReference type="ARBA" id="ARBA00022603"/>
    </source>
</evidence>
<dbReference type="PROSITE" id="PS51683">
    <property type="entry name" value="SAM_OMT_II"/>
    <property type="match status" value="1"/>
</dbReference>
<dbReference type="Pfam" id="PF00891">
    <property type="entry name" value="Methyltransf_2"/>
    <property type="match status" value="1"/>
</dbReference>
<dbReference type="OrthoDB" id="2410195at2759"/>
<evidence type="ECO:0000256" key="2">
    <source>
        <dbReference type="ARBA" id="ARBA00022679"/>
    </source>
</evidence>
<dbReference type="InterPro" id="IPR036388">
    <property type="entry name" value="WH-like_DNA-bd_sf"/>
</dbReference>
<evidence type="ECO:0000313" key="6">
    <source>
        <dbReference type="EMBL" id="GAD96230.1"/>
    </source>
</evidence>
<evidence type="ECO:0000259" key="5">
    <source>
        <dbReference type="Pfam" id="PF08100"/>
    </source>
</evidence>
<reference evidence="7" key="1">
    <citation type="journal article" date="2014" name="Genome Announc.">
        <title>Draft genome sequence of the formaldehyde-resistant fungus Byssochlamys spectabilis No. 5 (anamorph Paecilomyces variotii No. 5) (NBRC109023).</title>
        <authorList>
            <person name="Oka T."/>
            <person name="Ekino K."/>
            <person name="Fukuda K."/>
            <person name="Nomura Y."/>
        </authorList>
    </citation>
    <scope>NUCLEOTIDE SEQUENCE [LARGE SCALE GENOMIC DNA]</scope>
    <source>
        <strain evidence="7">No. 5 / NBRC 109023</strain>
    </source>
</reference>
<dbReference type="GO" id="GO:0046983">
    <property type="term" value="F:protein dimerization activity"/>
    <property type="evidence" value="ECO:0007669"/>
    <property type="project" value="InterPro"/>
</dbReference>
<dbReference type="InterPro" id="IPR001077">
    <property type="entry name" value="COMT_C"/>
</dbReference>
<dbReference type="Pfam" id="PF08100">
    <property type="entry name" value="Dimerisation"/>
    <property type="match status" value="1"/>
</dbReference>
<keyword evidence="1 6" id="KW-0489">Methyltransferase</keyword>
<feature type="domain" description="O-methyltransferase dimerisation" evidence="5">
    <location>
        <begin position="70"/>
        <end position="135"/>
    </location>
</feature>
<accession>V5I0Y0</accession>
<protein>
    <submittedName>
        <fullName evidence="6">O-methyltransferase</fullName>
    </submittedName>
</protein>
<dbReference type="InterPro" id="IPR016461">
    <property type="entry name" value="COMT-like"/>
</dbReference>
<dbReference type="GO" id="GO:0032259">
    <property type="term" value="P:methylation"/>
    <property type="evidence" value="ECO:0007669"/>
    <property type="project" value="UniProtKB-KW"/>
</dbReference>
<dbReference type="GO" id="GO:0008171">
    <property type="term" value="F:O-methyltransferase activity"/>
    <property type="evidence" value="ECO:0007669"/>
    <property type="project" value="InterPro"/>
</dbReference>
<evidence type="ECO:0000313" key="7">
    <source>
        <dbReference type="Proteomes" id="UP000018001"/>
    </source>
</evidence>
<dbReference type="SUPFAM" id="SSF53335">
    <property type="entry name" value="S-adenosyl-L-methionine-dependent methyltransferases"/>
    <property type="match status" value="1"/>
</dbReference>
<keyword evidence="3" id="KW-0949">S-adenosyl-L-methionine</keyword>
<dbReference type="PANTHER" id="PTHR43712">
    <property type="entry name" value="PUTATIVE (AFU_ORTHOLOGUE AFUA_4G14580)-RELATED"/>
    <property type="match status" value="1"/>
</dbReference>
<dbReference type="eggNOG" id="KOG3178">
    <property type="taxonomic scope" value="Eukaryota"/>
</dbReference>
<dbReference type="HOGENOM" id="CLU_005533_5_0_1"/>
<proteinExistence type="predicted"/>